<accession>A0ABP6V3Z5</accession>
<reference evidence="5" key="1">
    <citation type="journal article" date="2019" name="Int. J. Syst. Evol. Microbiol.">
        <title>The Global Catalogue of Microorganisms (GCM) 10K type strain sequencing project: providing services to taxonomists for standard genome sequencing and annotation.</title>
        <authorList>
            <consortium name="The Broad Institute Genomics Platform"/>
            <consortium name="The Broad Institute Genome Sequencing Center for Infectious Disease"/>
            <person name="Wu L."/>
            <person name="Ma J."/>
        </authorList>
    </citation>
    <scope>NUCLEOTIDE SEQUENCE [LARGE SCALE GENOMIC DNA]</scope>
    <source>
        <strain evidence="5">JCM 17326</strain>
    </source>
</reference>
<organism evidence="4 5">
    <name type="scientific">Nonomuraea rosea</name>
    <dbReference type="NCBI Taxonomy" id="638574"/>
    <lineage>
        <taxon>Bacteria</taxon>
        <taxon>Bacillati</taxon>
        <taxon>Actinomycetota</taxon>
        <taxon>Actinomycetes</taxon>
        <taxon>Streptosporangiales</taxon>
        <taxon>Streptosporangiaceae</taxon>
        <taxon>Nonomuraea</taxon>
    </lineage>
</organism>
<keyword evidence="3" id="KW-0949">S-adenosyl-L-methionine</keyword>
<dbReference type="InterPro" id="IPR029063">
    <property type="entry name" value="SAM-dependent_MTases_sf"/>
</dbReference>
<sequence>MSLVHDRPPFDRRLLVQDAWRLYAEAPPAQRLRQRLRVLTCPYEETIGYVHDGATVLDVGCGSGLALGLMAARGLRIEGHGFDPSPIAVGLAARMAARAGDTGSSLHFEYRDARSRWRPRTYDVVILQDVLRQVPEPWQRGVFGKACAAVRPGGILIYQDMRVRPLWHNLTGRLHDLLVARQWIAPVPVTTVEDWAAEHALAPEVSRTLRRAVYGTDLRVFGKRD</sequence>
<keyword evidence="2" id="KW-0808">Transferase</keyword>
<keyword evidence="1" id="KW-0489">Methyltransferase</keyword>
<keyword evidence="5" id="KW-1185">Reference proteome</keyword>
<evidence type="ECO:0000256" key="3">
    <source>
        <dbReference type="ARBA" id="ARBA00022691"/>
    </source>
</evidence>
<dbReference type="Pfam" id="PF13489">
    <property type="entry name" value="Methyltransf_23"/>
    <property type="match status" value="1"/>
</dbReference>
<proteinExistence type="predicted"/>
<dbReference type="Gene3D" id="3.40.50.150">
    <property type="entry name" value="Vaccinia Virus protein VP39"/>
    <property type="match status" value="1"/>
</dbReference>
<dbReference type="Proteomes" id="UP001500630">
    <property type="component" value="Unassembled WGS sequence"/>
</dbReference>
<comment type="caution">
    <text evidence="4">The sequence shown here is derived from an EMBL/GenBank/DDBJ whole genome shotgun (WGS) entry which is preliminary data.</text>
</comment>
<dbReference type="SUPFAM" id="SSF53335">
    <property type="entry name" value="S-adenosyl-L-methionine-dependent methyltransferases"/>
    <property type="match status" value="1"/>
</dbReference>
<evidence type="ECO:0000256" key="2">
    <source>
        <dbReference type="ARBA" id="ARBA00022679"/>
    </source>
</evidence>
<evidence type="ECO:0000313" key="4">
    <source>
        <dbReference type="EMBL" id="GAA3528353.1"/>
    </source>
</evidence>
<evidence type="ECO:0000256" key="1">
    <source>
        <dbReference type="ARBA" id="ARBA00022603"/>
    </source>
</evidence>
<dbReference type="EMBL" id="BAABDQ010000001">
    <property type="protein sequence ID" value="GAA3528353.1"/>
    <property type="molecule type" value="Genomic_DNA"/>
</dbReference>
<gene>
    <name evidence="4" type="ORF">GCM10022419_003960</name>
</gene>
<evidence type="ECO:0000313" key="5">
    <source>
        <dbReference type="Proteomes" id="UP001500630"/>
    </source>
</evidence>
<name>A0ABP6V3Z5_9ACTN</name>
<protein>
    <recommendedName>
        <fullName evidence="6">Class I SAM-dependent methyltransferase</fullName>
    </recommendedName>
</protein>
<dbReference type="PANTHER" id="PTHR43464:SF19">
    <property type="entry name" value="UBIQUINONE BIOSYNTHESIS O-METHYLTRANSFERASE, MITOCHONDRIAL"/>
    <property type="match status" value="1"/>
</dbReference>
<dbReference type="PANTHER" id="PTHR43464">
    <property type="entry name" value="METHYLTRANSFERASE"/>
    <property type="match status" value="1"/>
</dbReference>
<dbReference type="CDD" id="cd02440">
    <property type="entry name" value="AdoMet_MTases"/>
    <property type="match status" value="1"/>
</dbReference>
<dbReference type="RefSeq" id="WP_345557979.1">
    <property type="nucleotide sequence ID" value="NZ_BAABDQ010000001.1"/>
</dbReference>
<evidence type="ECO:0008006" key="6">
    <source>
        <dbReference type="Google" id="ProtNLM"/>
    </source>
</evidence>